<organism evidence="1 2">
    <name type="scientific">Gimesia aquarii</name>
    <dbReference type="NCBI Taxonomy" id="2527964"/>
    <lineage>
        <taxon>Bacteria</taxon>
        <taxon>Pseudomonadati</taxon>
        <taxon>Planctomycetota</taxon>
        <taxon>Planctomycetia</taxon>
        <taxon>Planctomycetales</taxon>
        <taxon>Planctomycetaceae</taxon>
        <taxon>Gimesia</taxon>
    </lineage>
</organism>
<evidence type="ECO:0000313" key="1">
    <source>
        <dbReference type="EMBL" id="QDU07325.1"/>
    </source>
</evidence>
<protein>
    <submittedName>
        <fullName evidence="1">Uncharacterized protein</fullName>
    </submittedName>
</protein>
<dbReference type="RefSeq" id="WP_145171180.1">
    <property type="nucleotide sequence ID" value="NZ_CP037422.1"/>
</dbReference>
<name>A0A517WPZ6_9PLAN</name>
<accession>A0A517WPZ6</accession>
<dbReference type="AlphaFoldDB" id="A0A517WPZ6"/>
<proteinExistence type="predicted"/>
<keyword evidence="2" id="KW-1185">Reference proteome</keyword>
<sequence length="338" mass="37344">MPSLTQSEYQYALEYLRNDPKIKSDPNIVDVGIGSGLRQFLRQDSSRELCICFYVKKKQNSKSKKSFQIKKSKTISVPLNKSGSMNLSLPCDVVEVNTVKPSGRFISENGNIKVTTGSVIKWEENRSSGTTENWGVITVAHGLKNLANNQDVEILASSQPGSGTEAFEGTVIVQSDDDENIGGNHLIDAAIIDISVENIRANGLHEPRLNLPFVEEIVPLSNLRNLDDKKGDSHPDGQSFAFTLGAYLGDSSIISDLGTLADLFHASSHLDRGFEEGRSGSIWRIDNRPAFMQIGADSATFNEGYGQSLETIFNWCNFALRRIRRTFVNGSLKYVRSF</sequence>
<dbReference type="Proteomes" id="UP000318384">
    <property type="component" value="Chromosome"/>
</dbReference>
<reference evidence="1 2" key="1">
    <citation type="submission" date="2019-03" db="EMBL/GenBank/DDBJ databases">
        <title>Deep-cultivation of Planctomycetes and their phenomic and genomic characterization uncovers novel biology.</title>
        <authorList>
            <person name="Wiegand S."/>
            <person name="Jogler M."/>
            <person name="Boedeker C."/>
            <person name="Pinto D."/>
            <person name="Vollmers J."/>
            <person name="Rivas-Marin E."/>
            <person name="Kohn T."/>
            <person name="Peeters S.H."/>
            <person name="Heuer A."/>
            <person name="Rast P."/>
            <person name="Oberbeckmann S."/>
            <person name="Bunk B."/>
            <person name="Jeske O."/>
            <person name="Meyerdierks A."/>
            <person name="Storesund J.E."/>
            <person name="Kallscheuer N."/>
            <person name="Luecker S."/>
            <person name="Lage O.M."/>
            <person name="Pohl T."/>
            <person name="Merkel B.J."/>
            <person name="Hornburger P."/>
            <person name="Mueller R.-W."/>
            <person name="Bruemmer F."/>
            <person name="Labrenz M."/>
            <person name="Spormann A.M."/>
            <person name="Op den Camp H."/>
            <person name="Overmann J."/>
            <person name="Amann R."/>
            <person name="Jetten M.S.M."/>
            <person name="Mascher T."/>
            <person name="Medema M.H."/>
            <person name="Devos D.P."/>
            <person name="Kaster A.-K."/>
            <person name="Ovreas L."/>
            <person name="Rohde M."/>
            <person name="Galperin M.Y."/>
            <person name="Jogler C."/>
        </authorList>
    </citation>
    <scope>NUCLEOTIDE SEQUENCE [LARGE SCALE GENOMIC DNA]</scope>
    <source>
        <strain evidence="1 2">V202</strain>
    </source>
</reference>
<dbReference type="EMBL" id="CP037422">
    <property type="protein sequence ID" value="QDU07325.1"/>
    <property type="molecule type" value="Genomic_DNA"/>
</dbReference>
<gene>
    <name evidence="1" type="ORF">V202x_06770</name>
</gene>
<evidence type="ECO:0000313" key="2">
    <source>
        <dbReference type="Proteomes" id="UP000318384"/>
    </source>
</evidence>